<reference evidence="2" key="1">
    <citation type="submission" date="2023-07" db="EMBL/GenBank/DDBJ databases">
        <title>A chromosome-level genome assembly of Lolium multiflorum.</title>
        <authorList>
            <person name="Chen Y."/>
            <person name="Copetti D."/>
            <person name="Kolliker R."/>
            <person name="Studer B."/>
        </authorList>
    </citation>
    <scope>NUCLEOTIDE SEQUENCE</scope>
    <source>
        <strain evidence="2">02402/16</strain>
        <tissue evidence="2">Leaf</tissue>
    </source>
</reference>
<sequence>MSSIGYNSASSSSDSDDDAFEQFGIPVATQTLPTSQLQALRIRDHVLVTLDYEKENYGIWSRQFLTALSKFGLRDHIDGSPAQGTSDWVLNDFAIVSCVFRDNRDTRATYLRDEFHGFNQDDLSVVEYTSKMKEMADTLGDLGSRVRDRELVHNVLRGLNEQLQHAVPHMTRGRLPNFIKLRSFLLLEERRLSRRARIVAHNALLAQAHLAFQAAGTPMPAYTNPAPPPYFNPPPAGFYGAGTTQAGPSTAPGQGKKKKKKGGLPRLRSPLPPRGHVRLLPARTRTPRPSLAHSRPGQDLASSGLLLVHARLPRPRPTASPPTPPLRLLLRRSGISRLLSPR</sequence>
<keyword evidence="3" id="KW-1185">Reference proteome</keyword>
<evidence type="ECO:0008006" key="4">
    <source>
        <dbReference type="Google" id="ProtNLM"/>
    </source>
</evidence>
<feature type="compositionally biased region" description="Pro residues" evidence="1">
    <location>
        <begin position="225"/>
        <end position="236"/>
    </location>
</feature>
<dbReference type="PANTHER" id="PTHR47481">
    <property type="match status" value="1"/>
</dbReference>
<dbReference type="AlphaFoldDB" id="A0AAD8TUI2"/>
<feature type="region of interest" description="Disordered" evidence="1">
    <location>
        <begin position="225"/>
        <end position="300"/>
    </location>
</feature>
<feature type="compositionally biased region" description="Low complexity" evidence="1">
    <location>
        <begin position="278"/>
        <end position="292"/>
    </location>
</feature>
<dbReference type="PANTHER" id="PTHR47481:SF41">
    <property type="entry name" value="COPIA-LIKE POLYPROTEIN_RETROTRANSPOSON"/>
    <property type="match status" value="1"/>
</dbReference>
<evidence type="ECO:0000256" key="1">
    <source>
        <dbReference type="SAM" id="MobiDB-lite"/>
    </source>
</evidence>
<comment type="caution">
    <text evidence="2">The sequence shown here is derived from an EMBL/GenBank/DDBJ whole genome shotgun (WGS) entry which is preliminary data.</text>
</comment>
<proteinExistence type="predicted"/>
<feature type="compositionally biased region" description="Polar residues" evidence="1">
    <location>
        <begin position="242"/>
        <end position="252"/>
    </location>
</feature>
<dbReference type="Proteomes" id="UP001231189">
    <property type="component" value="Unassembled WGS sequence"/>
</dbReference>
<name>A0AAD8TUI2_LOLMU</name>
<gene>
    <name evidence="2" type="ORF">QYE76_009150</name>
</gene>
<organism evidence="2 3">
    <name type="scientific">Lolium multiflorum</name>
    <name type="common">Italian ryegrass</name>
    <name type="synonym">Lolium perenne subsp. multiflorum</name>
    <dbReference type="NCBI Taxonomy" id="4521"/>
    <lineage>
        <taxon>Eukaryota</taxon>
        <taxon>Viridiplantae</taxon>
        <taxon>Streptophyta</taxon>
        <taxon>Embryophyta</taxon>
        <taxon>Tracheophyta</taxon>
        <taxon>Spermatophyta</taxon>
        <taxon>Magnoliopsida</taxon>
        <taxon>Liliopsida</taxon>
        <taxon>Poales</taxon>
        <taxon>Poaceae</taxon>
        <taxon>BOP clade</taxon>
        <taxon>Pooideae</taxon>
        <taxon>Poodae</taxon>
        <taxon>Poeae</taxon>
        <taxon>Poeae Chloroplast Group 2 (Poeae type)</taxon>
        <taxon>Loliodinae</taxon>
        <taxon>Loliinae</taxon>
        <taxon>Lolium</taxon>
    </lineage>
</organism>
<protein>
    <recommendedName>
        <fullName evidence="4">Retrotransposon Copia-like N-terminal domain-containing protein</fullName>
    </recommendedName>
</protein>
<accession>A0AAD8TUI2</accession>
<evidence type="ECO:0000313" key="3">
    <source>
        <dbReference type="Proteomes" id="UP001231189"/>
    </source>
</evidence>
<evidence type="ECO:0000313" key="2">
    <source>
        <dbReference type="EMBL" id="KAK1692453.1"/>
    </source>
</evidence>
<dbReference type="EMBL" id="JAUUTY010000001">
    <property type="protein sequence ID" value="KAK1692453.1"/>
    <property type="molecule type" value="Genomic_DNA"/>
</dbReference>